<gene>
    <name evidence="4" type="primary">rpiB</name>
    <name evidence="4" type="ORF">ENW73_01360</name>
</gene>
<protein>
    <submittedName>
        <fullName evidence="4">Ribose 5-phosphate isomerase B</fullName>
        <ecNumber evidence="4">5.3.1.6</ecNumber>
    </submittedName>
</protein>
<dbReference type="GO" id="GO:0004751">
    <property type="term" value="F:ribose-5-phosphate isomerase activity"/>
    <property type="evidence" value="ECO:0007669"/>
    <property type="project" value="UniProtKB-EC"/>
</dbReference>
<dbReference type="PANTHER" id="PTHR30345:SF0">
    <property type="entry name" value="DNA DAMAGE-REPAIR_TOLERATION PROTEIN DRT102"/>
    <property type="match status" value="1"/>
</dbReference>
<evidence type="ECO:0000256" key="3">
    <source>
        <dbReference type="PIRSR" id="PIRSR005384-1"/>
    </source>
</evidence>
<dbReference type="InterPro" id="IPR003500">
    <property type="entry name" value="RpiB_LacA_LacB"/>
</dbReference>
<dbReference type="PIRSF" id="PIRSF005384">
    <property type="entry name" value="RpiB_LacA_B"/>
    <property type="match status" value="1"/>
</dbReference>
<dbReference type="SUPFAM" id="SSF89623">
    <property type="entry name" value="Ribose/Galactose isomerase RpiB/AlsB"/>
    <property type="match status" value="1"/>
</dbReference>
<dbReference type="NCBIfam" id="NF004051">
    <property type="entry name" value="PRK05571.1"/>
    <property type="match status" value="1"/>
</dbReference>
<dbReference type="InterPro" id="IPR036569">
    <property type="entry name" value="RpiB_LacA_LacB_sf"/>
</dbReference>
<comment type="similarity">
    <text evidence="1">Belongs to the LacAB/RpiB family.</text>
</comment>
<feature type="active site" description="Proton donor" evidence="3">
    <location>
        <position position="98"/>
    </location>
</feature>
<evidence type="ECO:0000313" key="4">
    <source>
        <dbReference type="EMBL" id="HHS51502.1"/>
    </source>
</evidence>
<evidence type="ECO:0000256" key="2">
    <source>
        <dbReference type="ARBA" id="ARBA00023235"/>
    </source>
</evidence>
<evidence type="ECO:0000256" key="1">
    <source>
        <dbReference type="ARBA" id="ARBA00008754"/>
    </source>
</evidence>
<dbReference type="NCBIfam" id="TIGR00689">
    <property type="entry name" value="rpiB_lacA_lacB"/>
    <property type="match status" value="1"/>
</dbReference>
<keyword evidence="2 4" id="KW-0413">Isomerase</keyword>
<reference evidence="4" key="1">
    <citation type="journal article" date="2020" name="mSystems">
        <title>Genome- and Community-Level Interaction Insights into Carbon Utilization and Element Cycling Functions of Hydrothermarchaeota in Hydrothermal Sediment.</title>
        <authorList>
            <person name="Zhou Z."/>
            <person name="Liu Y."/>
            <person name="Xu W."/>
            <person name="Pan J."/>
            <person name="Luo Z.H."/>
            <person name="Li M."/>
        </authorList>
    </citation>
    <scope>NUCLEOTIDE SEQUENCE [LARGE SCALE GENOMIC DNA]</scope>
    <source>
        <strain evidence="4">SpSt-876</strain>
    </source>
</reference>
<dbReference type="NCBIfam" id="TIGR01120">
    <property type="entry name" value="rpiB"/>
    <property type="match status" value="1"/>
</dbReference>
<accession>A0A7C6ECN6</accession>
<dbReference type="EC" id="5.3.1.6" evidence="4"/>
<dbReference type="Pfam" id="PF02502">
    <property type="entry name" value="LacAB_rpiB"/>
    <property type="match status" value="1"/>
</dbReference>
<dbReference type="PANTHER" id="PTHR30345">
    <property type="entry name" value="RIBOSE-5-PHOSPHATE ISOMERASE B"/>
    <property type="match status" value="1"/>
</dbReference>
<dbReference type="GO" id="GO:0009052">
    <property type="term" value="P:pentose-phosphate shunt, non-oxidative branch"/>
    <property type="evidence" value="ECO:0007669"/>
    <property type="project" value="TreeGrafter"/>
</dbReference>
<feature type="active site" description="Proton acceptor" evidence="3">
    <location>
        <position position="65"/>
    </location>
</feature>
<proteinExistence type="inferred from homology"/>
<dbReference type="EMBL" id="DTLI01000031">
    <property type="protein sequence ID" value="HHS51502.1"/>
    <property type="molecule type" value="Genomic_DNA"/>
</dbReference>
<dbReference type="GO" id="GO:0019316">
    <property type="term" value="P:D-allose catabolic process"/>
    <property type="evidence" value="ECO:0007669"/>
    <property type="project" value="TreeGrafter"/>
</dbReference>
<sequence>MKIGIGSDHRGFELKEFLKPILQNDGYKVKDFGVFSPAAADYPDIAFALTNALSSKAISRGILICGSGLGMSIAANKAKGIRACLCLNEKMAKMARNHNDSNVLVLAANFTTKAKAHKILRVWLQEKFEGGRHRRRIKKIEEYCLSPIRVKQ</sequence>
<organism evidence="4">
    <name type="scientific">candidate division WOR-3 bacterium</name>
    <dbReference type="NCBI Taxonomy" id="2052148"/>
    <lineage>
        <taxon>Bacteria</taxon>
        <taxon>Bacteria division WOR-3</taxon>
    </lineage>
</organism>
<dbReference type="Gene3D" id="3.40.1400.10">
    <property type="entry name" value="Sugar-phosphate isomerase, RpiB/LacA/LacB"/>
    <property type="match status" value="1"/>
</dbReference>
<dbReference type="InterPro" id="IPR004785">
    <property type="entry name" value="RpiB"/>
</dbReference>
<name>A0A7C6ECN6_UNCW3</name>
<dbReference type="AlphaFoldDB" id="A0A7C6ECN6"/>
<comment type="caution">
    <text evidence="4">The sequence shown here is derived from an EMBL/GenBank/DDBJ whole genome shotgun (WGS) entry which is preliminary data.</text>
</comment>